<comment type="similarity">
    <text evidence="1 3">Belongs to the peptidase A1 family.</text>
</comment>
<dbReference type="InterPro" id="IPR001969">
    <property type="entry name" value="Aspartic_peptidase_AS"/>
</dbReference>
<accession>A0ABQ0LMQ9</accession>
<keyword evidence="4" id="KW-0812">Transmembrane</keyword>
<dbReference type="PANTHER" id="PTHR47966:SF51">
    <property type="entry name" value="BETA-SITE APP-CLEAVING ENZYME, ISOFORM A-RELATED"/>
    <property type="match status" value="1"/>
</dbReference>
<protein>
    <recommendedName>
        <fullName evidence="5">Peptidase A1 domain-containing protein</fullName>
    </recommendedName>
</protein>
<keyword evidence="3" id="KW-0378">Hydrolase</keyword>
<dbReference type="CDD" id="cd05471">
    <property type="entry name" value="pepsin_like"/>
    <property type="match status" value="1"/>
</dbReference>
<dbReference type="InterPro" id="IPR033121">
    <property type="entry name" value="PEPTIDASE_A1"/>
</dbReference>
<dbReference type="PROSITE" id="PS00141">
    <property type="entry name" value="ASP_PROTEASE"/>
    <property type="match status" value="1"/>
</dbReference>
<dbReference type="InterPro" id="IPR034164">
    <property type="entry name" value="Pepsin-like_dom"/>
</dbReference>
<keyword evidence="7" id="KW-1185">Reference proteome</keyword>
<keyword evidence="2 3" id="KW-0064">Aspartyl protease</keyword>
<feature type="domain" description="Peptidase A1" evidence="5">
    <location>
        <begin position="75"/>
        <end position="417"/>
    </location>
</feature>
<evidence type="ECO:0000256" key="3">
    <source>
        <dbReference type="RuleBase" id="RU000454"/>
    </source>
</evidence>
<gene>
    <name evidence="6" type="ORF">MCHLO_09442</name>
</gene>
<evidence type="ECO:0000259" key="5">
    <source>
        <dbReference type="PROSITE" id="PS51767"/>
    </source>
</evidence>
<dbReference type="Proteomes" id="UP000815677">
    <property type="component" value="Unassembled WGS sequence"/>
</dbReference>
<dbReference type="Gene3D" id="2.40.70.10">
    <property type="entry name" value="Acid Proteases"/>
    <property type="match status" value="2"/>
</dbReference>
<organism evidence="6 7">
    <name type="scientific">Mycena chlorophos</name>
    <name type="common">Agaric fungus</name>
    <name type="synonym">Agaricus chlorophos</name>
    <dbReference type="NCBI Taxonomy" id="658473"/>
    <lineage>
        <taxon>Eukaryota</taxon>
        <taxon>Fungi</taxon>
        <taxon>Dikarya</taxon>
        <taxon>Basidiomycota</taxon>
        <taxon>Agaricomycotina</taxon>
        <taxon>Agaricomycetes</taxon>
        <taxon>Agaricomycetidae</taxon>
        <taxon>Agaricales</taxon>
        <taxon>Marasmiineae</taxon>
        <taxon>Mycenaceae</taxon>
        <taxon>Mycena</taxon>
    </lineage>
</organism>
<dbReference type="InterPro" id="IPR001461">
    <property type="entry name" value="Aspartic_peptidase_A1"/>
</dbReference>
<dbReference type="Pfam" id="PF00026">
    <property type="entry name" value="Asp"/>
    <property type="match status" value="1"/>
</dbReference>
<proteinExistence type="inferred from homology"/>
<dbReference type="EMBL" id="DF847733">
    <property type="protein sequence ID" value="GAT52388.1"/>
    <property type="molecule type" value="Genomic_DNA"/>
</dbReference>
<feature type="transmembrane region" description="Helical" evidence="4">
    <location>
        <begin position="503"/>
        <end position="527"/>
    </location>
</feature>
<dbReference type="PANTHER" id="PTHR47966">
    <property type="entry name" value="BETA-SITE APP-CLEAVING ENZYME, ISOFORM A-RELATED"/>
    <property type="match status" value="1"/>
</dbReference>
<name>A0ABQ0LMQ9_MYCCL</name>
<keyword evidence="4" id="KW-1133">Transmembrane helix</keyword>
<dbReference type="PRINTS" id="PR00792">
    <property type="entry name" value="PEPSIN"/>
</dbReference>
<keyword evidence="3" id="KW-0645">Protease</keyword>
<evidence type="ECO:0000256" key="2">
    <source>
        <dbReference type="ARBA" id="ARBA00022750"/>
    </source>
</evidence>
<dbReference type="PROSITE" id="PS51767">
    <property type="entry name" value="PEPTIDASE_A1"/>
    <property type="match status" value="1"/>
</dbReference>
<reference evidence="6" key="1">
    <citation type="submission" date="2014-09" db="EMBL/GenBank/DDBJ databases">
        <title>Genome sequence of the luminous mushroom Mycena chlorophos for searching fungal bioluminescence genes.</title>
        <authorList>
            <person name="Tanaka Y."/>
            <person name="Kasuga D."/>
            <person name="Oba Y."/>
            <person name="Hase S."/>
            <person name="Sato K."/>
            <person name="Oba Y."/>
            <person name="Sakakibara Y."/>
        </authorList>
    </citation>
    <scope>NUCLEOTIDE SEQUENCE</scope>
</reference>
<keyword evidence="4" id="KW-0472">Membrane</keyword>
<evidence type="ECO:0000256" key="4">
    <source>
        <dbReference type="SAM" id="Phobius"/>
    </source>
</evidence>
<evidence type="ECO:0000313" key="7">
    <source>
        <dbReference type="Proteomes" id="UP000815677"/>
    </source>
</evidence>
<dbReference type="SUPFAM" id="SSF50630">
    <property type="entry name" value="Acid proteases"/>
    <property type="match status" value="1"/>
</dbReference>
<dbReference type="InterPro" id="IPR021109">
    <property type="entry name" value="Peptidase_aspartic_dom_sf"/>
</dbReference>
<sequence>MEEDARFHFSLQVLRLSFMRLFPFALLQALWLARVGASRTSLSRRPAAKSFVAAAVSAPSSSDSVSLANVEDIRYAITTMVNGVPFNLLVDTGSADLWVIEPSDSRAASFTYDSTNSQPFVLVYGGGNITGVTASASVQIGDFSISNQAIGVIPPSGVHVADVLELGLDGLVGTAFGLNNNPFDESFLVAELGPVAGQPFLFNIFDSMPVENNFVGMSLSRTDDLEGSADASFTVNSLDPLHAAAVSSAAPQAVFPGIDANGRWSVLVDAIYVGTTQIPLGDSVIHGTPAGKLVVMMDSGTPTSSIPTALWYALYANIPGTTVGDIDGAPVFTIPCESTTIMTVVIGGVQFPIHPLDLSNIATGPSADVGLGDNSVCLSALNAGPADPGDIDVIFGDSFMRNFYSVFNYGDSPSSPGSDASIQFVSLTDAASAQSDVAAVRMQAFANGTYPPELTTTLSGFVPAIPGVFPSFLNPDGSDGSAAGALSGSLASGSTETSGSSKYVTVIISLLAANLLVVLALLVLGIMTYRRTASKAREAKYQPLQLPKKLALQGELDDSEGLVDGRYSD</sequence>
<evidence type="ECO:0000256" key="1">
    <source>
        <dbReference type="ARBA" id="ARBA00007447"/>
    </source>
</evidence>
<evidence type="ECO:0000313" key="6">
    <source>
        <dbReference type="EMBL" id="GAT52388.1"/>
    </source>
</evidence>